<sequence>MGLFSSCFKKKTNNTELEHTQLQNIDVECKDLIQTNENSDLGSDDQIGGPIGAGGKTKYGEEVFDSSPESDIISYSDDPNNEKDPFTENENSSDSVLPRESDENEEKDGYSNESEVEDI</sequence>
<dbReference type="EMBL" id="JANTQA010000047">
    <property type="protein sequence ID" value="KAJ3433178.1"/>
    <property type="molecule type" value="Genomic_DNA"/>
</dbReference>
<evidence type="ECO:0000313" key="2">
    <source>
        <dbReference type="EMBL" id="KAJ3433178.1"/>
    </source>
</evidence>
<keyword evidence="5" id="KW-1185">Reference proteome</keyword>
<comment type="caution">
    <text evidence="2">The sequence shown here is derived from an EMBL/GenBank/DDBJ whole genome shotgun (WGS) entry which is preliminary data.</text>
</comment>
<evidence type="ECO:0000313" key="5">
    <source>
        <dbReference type="Proteomes" id="UP001150062"/>
    </source>
</evidence>
<proteinExistence type="predicted"/>
<evidence type="ECO:0000256" key="1">
    <source>
        <dbReference type="SAM" id="MobiDB-lite"/>
    </source>
</evidence>
<reference evidence="3" key="1">
    <citation type="submission" date="2022-08" db="EMBL/GenBank/DDBJ databases">
        <title>Novel sulfate-reducing endosymbionts in the free-living metamonad Anaeramoeba.</title>
        <authorList>
            <person name="Jerlstrom-Hultqvist J."/>
            <person name="Cepicka I."/>
            <person name="Gallot-Lavallee L."/>
            <person name="Salas-Leiva D."/>
            <person name="Curtis B.A."/>
            <person name="Zahonova K."/>
            <person name="Pipaliya S."/>
            <person name="Dacks J."/>
            <person name="Roger A.J."/>
        </authorList>
    </citation>
    <scope>NUCLEOTIDE SEQUENCE</scope>
    <source>
        <strain evidence="3">Schooner1</strain>
    </source>
</reference>
<name>A0AAV7YTQ0_9EUKA</name>
<reference evidence="2" key="2">
    <citation type="submission" date="2022-08" db="EMBL/GenBank/DDBJ databases">
        <title>Novel sulphate-reducing endosymbionts in the free-living metamonad Anaeramoeba.</title>
        <authorList>
            <person name="Jerlstrom-Hultqvist J."/>
            <person name="Cepicka I."/>
            <person name="Gallot-Lavallee L."/>
            <person name="Salas-Leiva D."/>
            <person name="Curtis B.A."/>
            <person name="Zahonova K."/>
            <person name="Pipaliya S."/>
            <person name="Dacks J."/>
            <person name="Roger A.J."/>
        </authorList>
    </citation>
    <scope>NUCLEOTIDE SEQUENCE</scope>
    <source>
        <strain evidence="2">Busselton2</strain>
    </source>
</reference>
<accession>A0AAV7YTQ0</accession>
<feature type="region of interest" description="Disordered" evidence="1">
    <location>
        <begin position="36"/>
        <end position="119"/>
    </location>
</feature>
<evidence type="ECO:0000313" key="4">
    <source>
        <dbReference type="Proteomes" id="UP001146793"/>
    </source>
</evidence>
<dbReference type="EMBL" id="JAOAOG010000327">
    <property type="protein sequence ID" value="KAJ6228438.1"/>
    <property type="molecule type" value="Genomic_DNA"/>
</dbReference>
<organism evidence="2 4">
    <name type="scientific">Anaeramoeba flamelloides</name>
    <dbReference type="NCBI Taxonomy" id="1746091"/>
    <lineage>
        <taxon>Eukaryota</taxon>
        <taxon>Metamonada</taxon>
        <taxon>Anaeramoebidae</taxon>
        <taxon>Anaeramoeba</taxon>
    </lineage>
</organism>
<dbReference type="AlphaFoldDB" id="A0AAV7YTQ0"/>
<dbReference type="Proteomes" id="UP001146793">
    <property type="component" value="Unassembled WGS sequence"/>
</dbReference>
<dbReference type="Proteomes" id="UP001150062">
    <property type="component" value="Unassembled WGS sequence"/>
</dbReference>
<gene>
    <name evidence="2" type="ORF">M0812_22130</name>
    <name evidence="3" type="ORF">M0813_08788</name>
</gene>
<evidence type="ECO:0000313" key="3">
    <source>
        <dbReference type="EMBL" id="KAJ6228438.1"/>
    </source>
</evidence>
<protein>
    <submittedName>
        <fullName evidence="2">Uncharacterized protein</fullName>
    </submittedName>
</protein>